<evidence type="ECO:0000256" key="1">
    <source>
        <dbReference type="SAM" id="Phobius"/>
    </source>
</evidence>
<keyword evidence="1" id="KW-1133">Transmembrane helix</keyword>
<accession>A0A077Q9U2</accession>
<organism evidence="2 3">
    <name type="scientific">Xenorhabdus bovienii str. Intermedium</name>
    <dbReference type="NCBI Taxonomy" id="1379677"/>
    <lineage>
        <taxon>Bacteria</taxon>
        <taxon>Pseudomonadati</taxon>
        <taxon>Pseudomonadota</taxon>
        <taxon>Gammaproteobacteria</taxon>
        <taxon>Enterobacterales</taxon>
        <taxon>Morganellaceae</taxon>
        <taxon>Xenorhabdus</taxon>
    </lineage>
</organism>
<dbReference type="AlphaFoldDB" id="A0A077Q9U2"/>
<evidence type="ECO:0000313" key="2">
    <source>
        <dbReference type="EMBL" id="CDH33022.1"/>
    </source>
</evidence>
<keyword evidence="1" id="KW-0472">Membrane</keyword>
<dbReference type="Proteomes" id="UP000028480">
    <property type="component" value="Unassembled WGS sequence"/>
</dbReference>
<dbReference type="HOGENOM" id="CLU_3319446_0_0_6"/>
<proteinExistence type="predicted"/>
<keyword evidence="1" id="KW-0812">Transmembrane</keyword>
<sequence>MNIIYFSLTLTKLAPFILFVGVNVASRKEENTELDKCHT</sequence>
<gene>
    <name evidence="2" type="ORF">XBI1_2310013</name>
</gene>
<evidence type="ECO:0000313" key="3">
    <source>
        <dbReference type="Proteomes" id="UP000028480"/>
    </source>
</evidence>
<protein>
    <submittedName>
        <fullName evidence="2">Uncharacterized protein</fullName>
    </submittedName>
</protein>
<feature type="transmembrane region" description="Helical" evidence="1">
    <location>
        <begin position="6"/>
        <end position="26"/>
    </location>
</feature>
<reference evidence="2" key="1">
    <citation type="submission" date="2013-07" db="EMBL/GenBank/DDBJ databases">
        <title>Sub-species coevolution in mutualistic symbiosis.</title>
        <authorList>
            <person name="Murfin K."/>
            <person name="Klassen J."/>
            <person name="Lee M."/>
            <person name="Forst S."/>
            <person name="Stock P."/>
            <person name="Goodrich-Blair H."/>
        </authorList>
    </citation>
    <scope>NUCLEOTIDE SEQUENCE [LARGE SCALE GENOMIC DNA]</scope>
    <source>
        <strain evidence="2">Intermedium</strain>
    </source>
</reference>
<dbReference type="EMBL" id="CBTB010000148">
    <property type="protein sequence ID" value="CDH33022.1"/>
    <property type="molecule type" value="Genomic_DNA"/>
</dbReference>
<comment type="caution">
    <text evidence="2">The sequence shown here is derived from an EMBL/GenBank/DDBJ whole genome shotgun (WGS) entry which is preliminary data.</text>
</comment>
<name>A0A077Q9U2_XENBV</name>